<protein>
    <recommendedName>
        <fullName evidence="4">Organic solvent tolerance-like N-terminal domain-containing protein</fullName>
    </recommendedName>
</protein>
<name>A0A1H5FVL5_9FLAO</name>
<reference evidence="2 3" key="1">
    <citation type="submission" date="2016-10" db="EMBL/GenBank/DDBJ databases">
        <authorList>
            <person name="Varghese N."/>
            <person name="Submissions S."/>
        </authorList>
    </citation>
    <scope>NUCLEOTIDE SEQUENCE [LARGE SCALE GENOMIC DNA]</scope>
    <source>
        <strain evidence="2 3">DSW-5</strain>
    </source>
</reference>
<feature type="transmembrane region" description="Helical" evidence="1">
    <location>
        <begin position="12"/>
        <end position="32"/>
    </location>
</feature>
<dbReference type="Proteomes" id="UP000183071">
    <property type="component" value="Unassembled WGS sequence"/>
</dbReference>
<feature type="transmembrane region" description="Helical" evidence="1">
    <location>
        <begin position="39"/>
        <end position="57"/>
    </location>
</feature>
<keyword evidence="1" id="KW-0812">Transmembrane</keyword>
<keyword evidence="3" id="KW-1185">Reference proteome</keyword>
<comment type="caution">
    <text evidence="2">The sequence shown here is derived from an EMBL/GenBank/DDBJ whole genome shotgun (WGS) entry which is preliminary data.</text>
</comment>
<organism evidence="2 3">
    <name type="scientific">Polaribacter dokdonensis DSW-5</name>
    <dbReference type="NCBI Taxonomy" id="1300348"/>
    <lineage>
        <taxon>Bacteria</taxon>
        <taxon>Pseudomonadati</taxon>
        <taxon>Bacteroidota</taxon>
        <taxon>Flavobacteriia</taxon>
        <taxon>Flavobacteriales</taxon>
        <taxon>Flavobacteriaceae</taxon>
    </lineage>
</organism>
<evidence type="ECO:0000313" key="2">
    <source>
        <dbReference type="EMBL" id="SEE07437.1"/>
    </source>
</evidence>
<keyword evidence="1" id="KW-1133">Transmembrane helix</keyword>
<proteinExistence type="predicted"/>
<gene>
    <name evidence="2" type="ORF">SAMN05444353_0602</name>
</gene>
<sequence length="201" mass="22873">MVCKFIFPKWNIFLMFVPFLSKLLFNFVALTLKPLKMKPLRKVAALAVLLVGIFAFSKAEMSSEKLSLNLDNINVIETLSKQQFECRPTSDFMFYVETDLVKKIRGANNVNAKVYILDKVSGRKALLADENVQIKKFEGAIELKDHSASTNFKSSLIKNGDLIIGNAEVAPYTFNELIQYESIYNSYLNSTNKLLRLKRSI</sequence>
<evidence type="ECO:0000313" key="3">
    <source>
        <dbReference type="Proteomes" id="UP000183071"/>
    </source>
</evidence>
<dbReference type="EMBL" id="FNUE01000001">
    <property type="protein sequence ID" value="SEE07437.1"/>
    <property type="molecule type" value="Genomic_DNA"/>
</dbReference>
<accession>A0A1H5FVL5</accession>
<evidence type="ECO:0000256" key="1">
    <source>
        <dbReference type="SAM" id="Phobius"/>
    </source>
</evidence>
<keyword evidence="1" id="KW-0472">Membrane</keyword>
<evidence type="ECO:0008006" key="4">
    <source>
        <dbReference type="Google" id="ProtNLM"/>
    </source>
</evidence>